<evidence type="ECO:0000256" key="1">
    <source>
        <dbReference type="ARBA" id="ARBA00007748"/>
    </source>
</evidence>
<dbReference type="RefSeq" id="WP_099643036.1">
    <property type="nucleotide sequence ID" value="NZ_NKHF01000074.1"/>
</dbReference>
<keyword evidence="7" id="KW-1185">Reference proteome</keyword>
<accession>A0A2A5JMV8</accession>
<dbReference type="GO" id="GO:0009401">
    <property type="term" value="P:phosphoenolpyruvate-dependent sugar phosphotransferase system"/>
    <property type="evidence" value="ECO:0007669"/>
    <property type="project" value="TreeGrafter"/>
</dbReference>
<organism evidence="6 7">
    <name type="scientific">Pseudoalteromonas piscicida</name>
    <dbReference type="NCBI Taxonomy" id="43662"/>
    <lineage>
        <taxon>Bacteria</taxon>
        <taxon>Pseudomonadati</taxon>
        <taxon>Pseudomonadota</taxon>
        <taxon>Gammaproteobacteria</taxon>
        <taxon>Alteromonadales</taxon>
        <taxon>Pseudoalteromonadaceae</taxon>
        <taxon>Pseudoalteromonas</taxon>
    </lineage>
</organism>
<comment type="caution">
    <text evidence="6">The sequence shown here is derived from an EMBL/GenBank/DDBJ whole genome shotgun (WGS) entry which is preliminary data.</text>
</comment>
<evidence type="ECO:0000313" key="6">
    <source>
        <dbReference type="EMBL" id="PCK30766.1"/>
    </source>
</evidence>
<dbReference type="EMBL" id="NKHF01000074">
    <property type="protein sequence ID" value="PCK30766.1"/>
    <property type="molecule type" value="Genomic_DNA"/>
</dbReference>
<comment type="catalytic activity">
    <reaction evidence="4">
        <text>D-galactosamine 6-phosphate + H2O = D-tagatopyranose 1-phosphate + NH4(+)</text>
        <dbReference type="Rhea" id="RHEA:47680"/>
        <dbReference type="ChEBI" id="CHEBI:15377"/>
        <dbReference type="ChEBI" id="CHEBI:28938"/>
        <dbReference type="ChEBI" id="CHEBI:71674"/>
        <dbReference type="ChEBI" id="CHEBI:138150"/>
    </reaction>
</comment>
<dbReference type="PANTHER" id="PTHR32502">
    <property type="entry name" value="N-ACETYLGALACTOSAMINE PERMEASE II COMPONENT-RELATED"/>
    <property type="match status" value="1"/>
</dbReference>
<dbReference type="PROSITE" id="PS51464">
    <property type="entry name" value="SIS"/>
    <property type="match status" value="2"/>
</dbReference>
<keyword evidence="2" id="KW-0677">Repeat</keyword>
<dbReference type="GO" id="GO:0016787">
    <property type="term" value="F:hydrolase activity"/>
    <property type="evidence" value="ECO:0007669"/>
    <property type="project" value="UniProtKB-KW"/>
</dbReference>
<dbReference type="Pfam" id="PF01380">
    <property type="entry name" value="SIS"/>
    <property type="match status" value="1"/>
</dbReference>
<dbReference type="InterPro" id="IPR001347">
    <property type="entry name" value="SIS_dom"/>
</dbReference>
<dbReference type="PANTHER" id="PTHR32502:SF3">
    <property type="entry name" value="D-GALACTOSAMINE-6-PHOSPHATE DEAMINASE AGAS-RELATED"/>
    <property type="match status" value="1"/>
</dbReference>
<dbReference type="GO" id="GO:1901135">
    <property type="term" value="P:carbohydrate derivative metabolic process"/>
    <property type="evidence" value="ECO:0007669"/>
    <property type="project" value="InterPro"/>
</dbReference>
<proteinExistence type="inferred from homology"/>
<keyword evidence="3" id="KW-0378">Hydrolase</keyword>
<dbReference type="OrthoDB" id="9779207at2"/>
<dbReference type="CDD" id="cd05010">
    <property type="entry name" value="SIS_AgaS_like"/>
    <property type="match status" value="1"/>
</dbReference>
<dbReference type="InterPro" id="IPR050303">
    <property type="entry name" value="GatZ_KbaZ_carbometab"/>
</dbReference>
<dbReference type="Gene3D" id="3.40.50.10490">
    <property type="entry name" value="Glucose-6-phosphate isomerase like protein, domain 1"/>
    <property type="match status" value="2"/>
</dbReference>
<evidence type="ECO:0000256" key="3">
    <source>
        <dbReference type="ARBA" id="ARBA00022801"/>
    </source>
</evidence>
<dbReference type="SUPFAM" id="SSF53697">
    <property type="entry name" value="SIS domain"/>
    <property type="match status" value="1"/>
</dbReference>
<dbReference type="GO" id="GO:0005886">
    <property type="term" value="C:plasma membrane"/>
    <property type="evidence" value="ECO:0007669"/>
    <property type="project" value="TreeGrafter"/>
</dbReference>
<sequence>MSLLLGYDIEALKTQNAYWTAKEISQQPHMWQQTAQLVAQLRAQLVAQLSPLLENPDTQIILTGAGTSAYIGDAIANHLNSHLKQSVRAVSTTDLVAAPKQYLATDKPCLLVSFARSGNSPESVAAVELVTQLVANSQHLFITCSQQGKLHQAAQHNANAQSILLPEATLDQSFAMTSSYSSMMVAAIQFFTPDNDAVASLVAAADTMLCDTLQQNIRAFAKQPFERLVYLGSGCLLGFAKEAALKMLELSAGKVMSVCESSLGFRHGPKSLVNDKTAVVCFISSDSYTSRYDQDLVAELLRDGTAMTVHSVCPPVQALNDVWQGLLYMLFAQQLSFFKALGLGISPDNPCPTGEVNRVVQGVTIHPFGSAA</sequence>
<dbReference type="CDD" id="cd05008">
    <property type="entry name" value="SIS_GlmS_GlmD_1"/>
    <property type="match status" value="1"/>
</dbReference>
<dbReference type="InterPro" id="IPR046348">
    <property type="entry name" value="SIS_dom_sf"/>
</dbReference>
<dbReference type="Proteomes" id="UP000228621">
    <property type="component" value="Unassembled WGS sequence"/>
</dbReference>
<evidence type="ECO:0000259" key="5">
    <source>
        <dbReference type="PROSITE" id="PS51464"/>
    </source>
</evidence>
<dbReference type="GO" id="GO:0097367">
    <property type="term" value="F:carbohydrate derivative binding"/>
    <property type="evidence" value="ECO:0007669"/>
    <property type="project" value="InterPro"/>
</dbReference>
<reference evidence="7" key="1">
    <citation type="journal article" date="2019" name="Genome Announc.">
        <title>Draft Genome Sequence of Pseudoalteromonas piscicida Strain 36Y ROTHPW, an Hypersaline Seawater Isolate from the South Coast of Sonora, Mexico.</title>
        <authorList>
            <person name="Sanchez-Diaz R."/>
            <person name="Molina-Garza Z.J."/>
            <person name="Cruz-Suarez L.E."/>
            <person name="Selvin J."/>
            <person name="Kiran G.S."/>
            <person name="Ibarra-Gamez J.C."/>
            <person name="Gomez-Gil B."/>
            <person name="Galaviz-Silva L."/>
        </authorList>
    </citation>
    <scope>NUCLEOTIDE SEQUENCE [LARGE SCALE GENOMIC DNA]</scope>
    <source>
        <strain evidence="7">36Y_RITHPW</strain>
    </source>
</reference>
<evidence type="ECO:0000256" key="2">
    <source>
        <dbReference type="ARBA" id="ARBA00022737"/>
    </source>
</evidence>
<protein>
    <submittedName>
        <fullName evidence="6">Tagatose-bisphosphate aldolase</fullName>
    </submittedName>
</protein>
<evidence type="ECO:0000313" key="7">
    <source>
        <dbReference type="Proteomes" id="UP000228621"/>
    </source>
</evidence>
<dbReference type="InterPro" id="IPR035464">
    <property type="entry name" value="SIS_AgaS"/>
</dbReference>
<dbReference type="InterPro" id="IPR035466">
    <property type="entry name" value="GlmS/AgaS_SIS"/>
</dbReference>
<comment type="similarity">
    <text evidence="1">Belongs to the SIS family. AgaS subfamily.</text>
</comment>
<feature type="domain" description="SIS" evidence="5">
    <location>
        <begin position="216"/>
        <end position="350"/>
    </location>
</feature>
<gene>
    <name evidence="6" type="ORF">CEX98_15965</name>
</gene>
<feature type="domain" description="SIS" evidence="5">
    <location>
        <begin position="49"/>
        <end position="208"/>
    </location>
</feature>
<evidence type="ECO:0000256" key="4">
    <source>
        <dbReference type="ARBA" id="ARBA00029292"/>
    </source>
</evidence>
<name>A0A2A5JMV8_PSEO7</name>
<dbReference type="AlphaFoldDB" id="A0A2A5JMV8"/>